<dbReference type="EMBL" id="JBJKFK010000580">
    <property type="protein sequence ID" value="KAL3316214.1"/>
    <property type="molecule type" value="Genomic_DNA"/>
</dbReference>
<dbReference type="Proteomes" id="UP001626550">
    <property type="component" value="Unassembled WGS sequence"/>
</dbReference>
<accession>A0ABD2Q9G5</accession>
<organism evidence="2 3">
    <name type="scientific">Cichlidogyrus casuarinus</name>
    <dbReference type="NCBI Taxonomy" id="1844966"/>
    <lineage>
        <taxon>Eukaryota</taxon>
        <taxon>Metazoa</taxon>
        <taxon>Spiralia</taxon>
        <taxon>Lophotrochozoa</taxon>
        <taxon>Platyhelminthes</taxon>
        <taxon>Monogenea</taxon>
        <taxon>Monopisthocotylea</taxon>
        <taxon>Dactylogyridea</taxon>
        <taxon>Ancyrocephalidae</taxon>
        <taxon>Cichlidogyrus</taxon>
    </lineage>
</organism>
<keyword evidence="3" id="KW-1185">Reference proteome</keyword>
<dbReference type="AlphaFoldDB" id="A0ABD2Q9G5"/>
<sequence>MDLIRNRSKSKSPSHSPLILASELGSNREKDISYVQGDTFVQSSFKSQRKTVNMIHPEEQSSGGLSKITSSSAEYTKAMQDKAHESAIFAPLNNTQDMMLLLLGTRGEQEAASVYSSVDQIKQIVNPKVQSLFTMK</sequence>
<proteinExistence type="predicted"/>
<feature type="region of interest" description="Disordered" evidence="1">
    <location>
        <begin position="57"/>
        <end position="77"/>
    </location>
</feature>
<name>A0ABD2Q9G5_9PLAT</name>
<feature type="compositionally biased region" description="Basic residues" evidence="1">
    <location>
        <begin position="1"/>
        <end position="12"/>
    </location>
</feature>
<feature type="compositionally biased region" description="Low complexity" evidence="1">
    <location>
        <begin position="61"/>
        <end position="72"/>
    </location>
</feature>
<protein>
    <submittedName>
        <fullName evidence="2">Uncharacterized protein</fullName>
    </submittedName>
</protein>
<feature type="region of interest" description="Disordered" evidence="1">
    <location>
        <begin position="1"/>
        <end position="20"/>
    </location>
</feature>
<evidence type="ECO:0000256" key="1">
    <source>
        <dbReference type="SAM" id="MobiDB-lite"/>
    </source>
</evidence>
<gene>
    <name evidence="2" type="ORF">Ciccas_005143</name>
</gene>
<evidence type="ECO:0000313" key="3">
    <source>
        <dbReference type="Proteomes" id="UP001626550"/>
    </source>
</evidence>
<comment type="caution">
    <text evidence="2">The sequence shown here is derived from an EMBL/GenBank/DDBJ whole genome shotgun (WGS) entry which is preliminary data.</text>
</comment>
<reference evidence="2 3" key="1">
    <citation type="submission" date="2024-11" db="EMBL/GenBank/DDBJ databases">
        <title>Adaptive evolution of stress response genes in parasites aligns with host niche diversity.</title>
        <authorList>
            <person name="Hahn C."/>
            <person name="Resl P."/>
        </authorList>
    </citation>
    <scope>NUCLEOTIDE SEQUENCE [LARGE SCALE GENOMIC DNA]</scope>
    <source>
        <strain evidence="2">EGGRZ-B1_66</strain>
        <tissue evidence="2">Body</tissue>
    </source>
</reference>
<evidence type="ECO:0000313" key="2">
    <source>
        <dbReference type="EMBL" id="KAL3316214.1"/>
    </source>
</evidence>